<accession>A0ABX2HAM0</accession>
<keyword evidence="8" id="KW-0812">Transmembrane</keyword>
<evidence type="ECO:0000256" key="7">
    <source>
        <dbReference type="ARBA" id="ARBA00023012"/>
    </source>
</evidence>
<dbReference type="InterPro" id="IPR005467">
    <property type="entry name" value="His_kinase_dom"/>
</dbReference>
<keyword evidence="7" id="KW-0902">Two-component regulatory system</keyword>
<name>A0ABX2HAM0_9FIRM</name>
<keyword evidence="4" id="KW-0597">Phosphoprotein</keyword>
<dbReference type="SMART" id="SM00388">
    <property type="entry name" value="HisKA"/>
    <property type="match status" value="1"/>
</dbReference>
<sequence>MKIKKNFWRDGKALWIQIIAFAVAVMLYSVCCYPIYTSSKARIMRQLYEDIHDMDLEELSEDDEETLGDYQKEKFETVIANENYEQIYTSRSSLKTTHARKYIENKIAQYTEEGTLEQRRMESRHILMFRGKIIQDGHTFYVYLRKDVQSVLEVIEGTRLYLAVVLLLMVGLSYFLEKMSKASTEKKAKQSDYQLLESQREFVANISHELKTPLAVVSSQVEMLEIAGDKIDRSYYYSSIHEELDKMSRMVGELLDFSMLDNQMSSMEMSRVNVSEMIEYLLLRYDAMFRKNEIKVEQEIEKNCFAYGNRMYLERAVNNYLMNAFQHTEQGKRIRITLKKEKKQIRMEVYNDGEQIKEEQMEHIWDSFYTTSQKKKPVTSENEVRNIGLGLFVVRKIVDKHKGSCGAQNMENGVLFWLQLPEIRDLGK</sequence>
<evidence type="ECO:0000256" key="2">
    <source>
        <dbReference type="ARBA" id="ARBA00004370"/>
    </source>
</evidence>
<dbReference type="Proteomes" id="UP001644719">
    <property type="component" value="Unassembled WGS sequence"/>
</dbReference>
<dbReference type="EMBL" id="JAAITS010000058">
    <property type="protein sequence ID" value="NSG87051.1"/>
    <property type="molecule type" value="Genomic_DNA"/>
</dbReference>
<comment type="subcellular location">
    <subcellularLocation>
        <location evidence="2">Membrane</location>
    </subcellularLocation>
</comment>
<dbReference type="InterPro" id="IPR036890">
    <property type="entry name" value="HATPase_C_sf"/>
</dbReference>
<dbReference type="InterPro" id="IPR003661">
    <property type="entry name" value="HisK_dim/P_dom"/>
</dbReference>
<evidence type="ECO:0000259" key="9">
    <source>
        <dbReference type="PROSITE" id="PS50109"/>
    </source>
</evidence>
<gene>
    <name evidence="10" type="ORF">G5B17_16935</name>
</gene>
<reference evidence="10 11" key="1">
    <citation type="journal article" date="2020" name="Cell Host Microbe">
        <title>Functional and Genomic Variation between Human-Derived Isolates of Lachnospiraceae Reveals Inter- and Intra-Species Diversity.</title>
        <authorList>
            <person name="Sorbara M.T."/>
            <person name="Littmann E.R."/>
            <person name="Fontana E."/>
            <person name="Moody T.U."/>
            <person name="Kohout C.E."/>
            <person name="Gjonbalaj M."/>
            <person name="Eaton V."/>
            <person name="Seok R."/>
            <person name="Leiner I.M."/>
            <person name="Pamer E.G."/>
        </authorList>
    </citation>
    <scope>NUCLEOTIDE SEQUENCE [LARGE SCALE GENOMIC DNA]</scope>
    <source>
        <strain evidence="10 11">MSK.17.74</strain>
    </source>
</reference>
<dbReference type="InterPro" id="IPR004358">
    <property type="entry name" value="Sig_transdc_His_kin-like_C"/>
</dbReference>
<dbReference type="InterPro" id="IPR050351">
    <property type="entry name" value="BphY/WalK/GraS-like"/>
</dbReference>
<keyword evidence="6 10" id="KW-0418">Kinase</keyword>
<evidence type="ECO:0000256" key="3">
    <source>
        <dbReference type="ARBA" id="ARBA00012438"/>
    </source>
</evidence>
<dbReference type="Gene3D" id="3.30.565.10">
    <property type="entry name" value="Histidine kinase-like ATPase, C-terminal domain"/>
    <property type="match status" value="1"/>
</dbReference>
<dbReference type="PANTHER" id="PTHR45453:SF1">
    <property type="entry name" value="PHOSPHATE REGULON SENSOR PROTEIN PHOR"/>
    <property type="match status" value="1"/>
</dbReference>
<dbReference type="GO" id="GO:0016301">
    <property type="term" value="F:kinase activity"/>
    <property type="evidence" value="ECO:0007669"/>
    <property type="project" value="UniProtKB-KW"/>
</dbReference>
<evidence type="ECO:0000256" key="8">
    <source>
        <dbReference type="SAM" id="Phobius"/>
    </source>
</evidence>
<dbReference type="InterPro" id="IPR036097">
    <property type="entry name" value="HisK_dim/P_sf"/>
</dbReference>
<comment type="caution">
    <text evidence="10">The sequence shown here is derived from an EMBL/GenBank/DDBJ whole genome shotgun (WGS) entry which is preliminary data.</text>
</comment>
<dbReference type="SMART" id="SM00387">
    <property type="entry name" value="HATPase_c"/>
    <property type="match status" value="1"/>
</dbReference>
<protein>
    <recommendedName>
        <fullName evidence="3">histidine kinase</fullName>
        <ecNumber evidence="3">2.7.13.3</ecNumber>
    </recommendedName>
</protein>
<evidence type="ECO:0000256" key="4">
    <source>
        <dbReference type="ARBA" id="ARBA00022553"/>
    </source>
</evidence>
<keyword evidence="5" id="KW-0808">Transferase</keyword>
<dbReference type="PANTHER" id="PTHR45453">
    <property type="entry name" value="PHOSPHATE REGULON SENSOR PROTEIN PHOR"/>
    <property type="match status" value="1"/>
</dbReference>
<dbReference type="Pfam" id="PF00512">
    <property type="entry name" value="HisKA"/>
    <property type="match status" value="1"/>
</dbReference>
<dbReference type="InterPro" id="IPR003594">
    <property type="entry name" value="HATPase_dom"/>
</dbReference>
<organism evidence="10 11">
    <name type="scientific">Blautia faecis</name>
    <dbReference type="NCBI Taxonomy" id="871665"/>
    <lineage>
        <taxon>Bacteria</taxon>
        <taxon>Bacillati</taxon>
        <taxon>Bacillota</taxon>
        <taxon>Clostridia</taxon>
        <taxon>Lachnospirales</taxon>
        <taxon>Lachnospiraceae</taxon>
        <taxon>Blautia</taxon>
    </lineage>
</organism>
<dbReference type="CDD" id="cd00082">
    <property type="entry name" value="HisKA"/>
    <property type="match status" value="1"/>
</dbReference>
<dbReference type="Pfam" id="PF02518">
    <property type="entry name" value="HATPase_c"/>
    <property type="match status" value="1"/>
</dbReference>
<evidence type="ECO:0000256" key="1">
    <source>
        <dbReference type="ARBA" id="ARBA00000085"/>
    </source>
</evidence>
<dbReference type="EC" id="2.7.13.3" evidence="3"/>
<dbReference type="SUPFAM" id="SSF55874">
    <property type="entry name" value="ATPase domain of HSP90 chaperone/DNA topoisomerase II/histidine kinase"/>
    <property type="match status" value="1"/>
</dbReference>
<evidence type="ECO:0000256" key="6">
    <source>
        <dbReference type="ARBA" id="ARBA00022777"/>
    </source>
</evidence>
<dbReference type="PROSITE" id="PS50109">
    <property type="entry name" value="HIS_KIN"/>
    <property type="match status" value="1"/>
</dbReference>
<dbReference type="PRINTS" id="PR00344">
    <property type="entry name" value="BCTRLSENSOR"/>
</dbReference>
<evidence type="ECO:0000256" key="5">
    <source>
        <dbReference type="ARBA" id="ARBA00022679"/>
    </source>
</evidence>
<feature type="transmembrane region" description="Helical" evidence="8">
    <location>
        <begin position="160"/>
        <end position="176"/>
    </location>
</feature>
<keyword evidence="8" id="KW-1133">Transmembrane helix</keyword>
<comment type="catalytic activity">
    <reaction evidence="1">
        <text>ATP + protein L-histidine = ADP + protein N-phospho-L-histidine.</text>
        <dbReference type="EC" id="2.7.13.3"/>
    </reaction>
</comment>
<proteinExistence type="predicted"/>
<dbReference type="RefSeq" id="WP_173770229.1">
    <property type="nucleotide sequence ID" value="NZ_JAAITS010000058.1"/>
</dbReference>
<feature type="domain" description="Histidine kinase" evidence="9">
    <location>
        <begin position="205"/>
        <end position="424"/>
    </location>
</feature>
<keyword evidence="11" id="KW-1185">Reference proteome</keyword>
<dbReference type="SUPFAM" id="SSF47384">
    <property type="entry name" value="Homodimeric domain of signal transducing histidine kinase"/>
    <property type="match status" value="1"/>
</dbReference>
<feature type="transmembrane region" description="Helical" evidence="8">
    <location>
        <begin position="14"/>
        <end position="36"/>
    </location>
</feature>
<evidence type="ECO:0000313" key="11">
    <source>
        <dbReference type="Proteomes" id="UP001644719"/>
    </source>
</evidence>
<dbReference type="Gene3D" id="1.10.287.130">
    <property type="match status" value="1"/>
</dbReference>
<evidence type="ECO:0000313" key="10">
    <source>
        <dbReference type="EMBL" id="NSG87051.1"/>
    </source>
</evidence>
<keyword evidence="8" id="KW-0472">Membrane</keyword>